<sequence>MNSKLKIEVLLAAVDKLTRPLKQAMAGNQALARAVKESRDQLKQLQAAQGSIDAFRKLTKESKDTGQALAGARQRLEAVRQQMEQAGGASIKLSREYAAAERAVDKLSMAHRKRLDAARAASAALQKEGIDTRQLSATETTLAARIQETNRALEARQGKLDAFARRQRLLNEAQQRYSQHIAVRDKIAGTGVKAVAGGAAIGGAMAVPVMAYAQAEDASTQLKGAMMVKDGSVSGEFAKITELANRLGDKLPGTTADFQNMMTMLIRQGMGAKAILGGTGEAAAYLGVQLKLTPEAAAEFAAKMQDATGAAEKDMMGVMDVIQRTFYVGVDPSNMLNGFAKLSPALAMIKQQGLEGAKAMAPLLAMADQKNLVGESAGNAFRKVFQRSLDAKKIAKGNKLIGATKAGFKLDFSDGKGEFGGLDKMFNQLANLKRLNTQQRNAVIQEIWGDDAETLQALDLMIKDGMSGYREMQQKMEAQASLQQRVNQQLGTLKNLWDAASGTFTNAMVRFGEAISPELKAASEWIGTLSEKLGGWAKANPELANAIMKTLAIVGLLLAGLGGLALAAAAIIGPFAMLGLVMSKASIVIGSLGGVLGLLRGVFSLLGGALGMAAKAMLFLGRVFLMNPIGLVVTAIAAAAYLIWRNWDWIGPKFASLWNGIKDVFSTVCGWITGYLMNWTPVGFIVRHWEDLCKITAALWDRFKGIVFAAGGALVAYFLNWTPPGLIIKHWDSIQAGARAAWDWISAKVTGAGQVIADYFMGWTLYGVIVRHWDQITGFLGSLGARLADLGRMAMDGLIGGIMSKLEALRNAISGVGDGVINWLKIKLDIHSPSRVMAQLGGFTMAGLEQGIDKGQAGPLASMREAAKRLTAAGAGIAIATAPAMAGQLDHRPPLRANAPAAPALQPIFHINVHAAPGMNEQQLAVLVQRQVAQALAQAASQQAAARRSRFGDFD</sequence>
<evidence type="ECO:0000256" key="2">
    <source>
        <dbReference type="SAM" id="Coils"/>
    </source>
</evidence>
<reference evidence="5 6" key="1">
    <citation type="submission" date="2017-01" db="EMBL/GenBank/DDBJ databases">
        <title>New insights into the genetic diversity of Chromobacterium isolated from tropical freshwater lake.</title>
        <authorList>
            <person name="Santos A.B."/>
            <person name="Nascimento A.M."/>
            <person name="Da Silva P.C."/>
        </authorList>
    </citation>
    <scope>NUCLEOTIDE SEQUENCE [LARGE SCALE GENOMIC DNA]</scope>
    <source>
        <strain evidence="5 6">56AF</strain>
    </source>
</reference>
<feature type="domain" description="Phage tail tape measure protein" evidence="4">
    <location>
        <begin position="242"/>
        <end position="449"/>
    </location>
</feature>
<evidence type="ECO:0000256" key="3">
    <source>
        <dbReference type="SAM" id="Phobius"/>
    </source>
</evidence>
<organism evidence="5 6">
    <name type="scientific">Chromobacterium amazonense</name>
    <dbReference type="NCBI Taxonomy" id="1382803"/>
    <lineage>
        <taxon>Bacteria</taxon>
        <taxon>Pseudomonadati</taxon>
        <taxon>Pseudomonadota</taxon>
        <taxon>Betaproteobacteria</taxon>
        <taxon>Neisseriales</taxon>
        <taxon>Chromobacteriaceae</taxon>
        <taxon>Chromobacterium</taxon>
    </lineage>
</organism>
<name>A0A2S9X7P2_9NEIS</name>
<feature type="transmembrane region" description="Helical" evidence="3">
    <location>
        <begin position="623"/>
        <end position="644"/>
    </location>
</feature>
<dbReference type="AlphaFoldDB" id="A0A2S9X7P2"/>
<evidence type="ECO:0000256" key="1">
    <source>
        <dbReference type="ARBA" id="ARBA00022612"/>
    </source>
</evidence>
<evidence type="ECO:0000313" key="6">
    <source>
        <dbReference type="Proteomes" id="UP000239469"/>
    </source>
</evidence>
<evidence type="ECO:0000259" key="4">
    <source>
        <dbReference type="Pfam" id="PF10145"/>
    </source>
</evidence>
<gene>
    <name evidence="5" type="ORF">BUE93_04870</name>
</gene>
<dbReference type="RefSeq" id="WP_106075996.1">
    <property type="nucleotide sequence ID" value="NZ_MTBD01000008.1"/>
</dbReference>
<dbReference type="InterPro" id="IPR010090">
    <property type="entry name" value="Phage_tape_meas"/>
</dbReference>
<feature type="transmembrane region" description="Helical" evidence="3">
    <location>
        <begin position="698"/>
        <end position="719"/>
    </location>
</feature>
<feature type="transmembrane region" description="Helical" evidence="3">
    <location>
        <begin position="587"/>
        <end position="611"/>
    </location>
</feature>
<dbReference type="PANTHER" id="PTHR37813:SF1">
    <property type="entry name" value="FELS-2 PROPHAGE PROTEIN"/>
    <property type="match status" value="1"/>
</dbReference>
<dbReference type="PANTHER" id="PTHR37813">
    <property type="entry name" value="FELS-2 PROPHAGE PROTEIN"/>
    <property type="match status" value="1"/>
</dbReference>
<accession>A0A2S9X7P2</accession>
<keyword evidence="3" id="KW-0812">Transmembrane</keyword>
<feature type="transmembrane region" description="Helical" evidence="3">
    <location>
        <begin position="664"/>
        <end position="686"/>
    </location>
</feature>
<dbReference type="Pfam" id="PF10145">
    <property type="entry name" value="PhageMin_Tail"/>
    <property type="match status" value="1"/>
</dbReference>
<comment type="caution">
    <text evidence="5">The sequence shown here is derived from an EMBL/GenBank/DDBJ whole genome shotgun (WGS) entry which is preliminary data.</text>
</comment>
<dbReference type="NCBIfam" id="TIGR01760">
    <property type="entry name" value="tape_meas_TP901"/>
    <property type="match status" value="1"/>
</dbReference>
<keyword evidence="1" id="KW-1188">Viral release from host cell</keyword>
<dbReference type="Proteomes" id="UP000239469">
    <property type="component" value="Unassembled WGS sequence"/>
</dbReference>
<keyword evidence="3" id="KW-0472">Membrane</keyword>
<feature type="coiled-coil region" evidence="2">
    <location>
        <begin position="28"/>
        <end position="89"/>
    </location>
</feature>
<keyword evidence="3" id="KW-1133">Transmembrane helix</keyword>
<dbReference type="OrthoDB" id="8019720at2"/>
<keyword evidence="2" id="KW-0175">Coiled coil</keyword>
<dbReference type="EMBL" id="MTBD01000008">
    <property type="protein sequence ID" value="PRP71742.1"/>
    <property type="molecule type" value="Genomic_DNA"/>
</dbReference>
<evidence type="ECO:0000313" key="5">
    <source>
        <dbReference type="EMBL" id="PRP71742.1"/>
    </source>
</evidence>
<feature type="transmembrane region" description="Helical" evidence="3">
    <location>
        <begin position="551"/>
        <end position="581"/>
    </location>
</feature>
<protein>
    <submittedName>
        <fullName evidence="5">Phage tail tape measure protein</fullName>
    </submittedName>
</protein>
<proteinExistence type="predicted"/>